<comment type="caution">
    <text evidence="1">The sequence shown here is derived from an EMBL/GenBank/DDBJ whole genome shotgun (WGS) entry which is preliminary data.</text>
</comment>
<sequence>MKKSKPYIVGMLVVVGVALGAVFLESAPDRRPSGIAAVRFDSVPDSYEHWKSLILSESPEDGYIEFKRENKNSSFGEQHLNAHIFGEVLYELEGIDGIGTCDASFQFGCYHGFFNIAVYREGPAVLEKLDQACIRIWGKDNFLPCQHGIGHGILTYTGPDNLVEALHYCRALTWQEMGGCSSGVFMEYNFRTRDDLSGIDVRPPSDSEDVYSPCSELPSSFRPACYAEQPQWWAAVFDSDWSRIGKLCDGLDQLKEQGACFQAIGNYSAAESAFSVKKVLDICVSMPDLSSQSECTEGASWIMLTQKDGRALGAELCQSLPPREAQECQNKLKANRFNVVEES</sequence>
<protein>
    <submittedName>
        <fullName evidence="1">Uncharacterized protein</fullName>
    </submittedName>
</protein>
<organism evidence="1 2">
    <name type="scientific">Candidatus Kaiserbacteria bacterium CG10_big_fil_rev_8_21_14_0_10_49_17</name>
    <dbReference type="NCBI Taxonomy" id="1974609"/>
    <lineage>
        <taxon>Bacteria</taxon>
        <taxon>Candidatus Kaiseribacteriota</taxon>
    </lineage>
</organism>
<evidence type="ECO:0000313" key="1">
    <source>
        <dbReference type="EMBL" id="PIT90976.1"/>
    </source>
</evidence>
<proteinExistence type="predicted"/>
<reference evidence="2" key="1">
    <citation type="submission" date="2017-09" db="EMBL/GenBank/DDBJ databases">
        <title>Depth-based differentiation of microbial function through sediment-hosted aquifers and enrichment of novel symbionts in the deep terrestrial subsurface.</title>
        <authorList>
            <person name="Probst A.J."/>
            <person name="Ladd B."/>
            <person name="Jarett J.K."/>
            <person name="Geller-Mcgrath D.E."/>
            <person name="Sieber C.M.K."/>
            <person name="Emerson J.B."/>
            <person name="Anantharaman K."/>
            <person name="Thomas B.C."/>
            <person name="Malmstrom R."/>
            <person name="Stieglmeier M."/>
            <person name="Klingl A."/>
            <person name="Woyke T."/>
            <person name="Ryan C.M."/>
            <person name="Banfield J.F."/>
        </authorList>
    </citation>
    <scope>NUCLEOTIDE SEQUENCE [LARGE SCALE GENOMIC DNA]</scope>
</reference>
<dbReference type="AlphaFoldDB" id="A0A2M6WDX5"/>
<dbReference type="EMBL" id="PFBJ01000017">
    <property type="protein sequence ID" value="PIT90976.1"/>
    <property type="molecule type" value="Genomic_DNA"/>
</dbReference>
<accession>A0A2M6WDX5</accession>
<name>A0A2M6WDX5_9BACT</name>
<dbReference type="Proteomes" id="UP000228809">
    <property type="component" value="Unassembled WGS sequence"/>
</dbReference>
<gene>
    <name evidence="1" type="ORF">COU17_02905</name>
</gene>
<evidence type="ECO:0000313" key="2">
    <source>
        <dbReference type="Proteomes" id="UP000228809"/>
    </source>
</evidence>